<dbReference type="GO" id="GO:0016020">
    <property type="term" value="C:membrane"/>
    <property type="evidence" value="ECO:0007669"/>
    <property type="project" value="UniProtKB-SubCell"/>
</dbReference>
<dbReference type="GeneID" id="105042611"/>
<sequence>MIWVVVLGVFLVCLGMGVVFSVYVLMLWYAGLREEASAAAAEAAEKKGRKSGLTEEELEKLEEGKVGAGVGAECAVCLEEMAEGQVARVMPGCRHTFHRPCADAWLQAHPACPLCRARLLPPPSQPQPQTQVTSPPPS</sequence>
<dbReference type="PANTHER" id="PTHR46539:SF33">
    <property type="entry name" value="(WILD MALAYSIAN BANANA) HYPOTHETICAL PROTEIN"/>
    <property type="match status" value="1"/>
</dbReference>
<proteinExistence type="predicted"/>
<evidence type="ECO:0000256" key="7">
    <source>
        <dbReference type="ARBA" id="ARBA00023136"/>
    </source>
</evidence>
<reference evidence="12" key="1">
    <citation type="submission" date="2025-08" db="UniProtKB">
        <authorList>
            <consortium name="RefSeq"/>
        </authorList>
    </citation>
    <scope>IDENTIFICATION</scope>
</reference>
<dbReference type="CDD" id="cd16454">
    <property type="entry name" value="RING-H2_PA-TM-RING"/>
    <property type="match status" value="1"/>
</dbReference>
<dbReference type="Proteomes" id="UP000504607">
    <property type="component" value="Chromosome 4"/>
</dbReference>
<evidence type="ECO:0000259" key="10">
    <source>
        <dbReference type="PROSITE" id="PS50089"/>
    </source>
</evidence>
<keyword evidence="4 8" id="KW-0863">Zinc-finger</keyword>
<gene>
    <name evidence="12" type="primary">LOC105042611</name>
</gene>
<evidence type="ECO:0000256" key="4">
    <source>
        <dbReference type="ARBA" id="ARBA00022771"/>
    </source>
</evidence>
<dbReference type="GO" id="GO:0008270">
    <property type="term" value="F:zinc ion binding"/>
    <property type="evidence" value="ECO:0007669"/>
    <property type="project" value="UniProtKB-KW"/>
</dbReference>
<dbReference type="AlphaFoldDB" id="A0A6I9R5Q8"/>
<comment type="subcellular location">
    <subcellularLocation>
        <location evidence="1">Membrane</location>
    </subcellularLocation>
</comment>
<evidence type="ECO:0000256" key="3">
    <source>
        <dbReference type="ARBA" id="ARBA00022723"/>
    </source>
</evidence>
<dbReference type="RefSeq" id="XP_010918198.1">
    <property type="nucleotide sequence ID" value="XM_010919896.3"/>
</dbReference>
<keyword evidence="7 9" id="KW-0472">Membrane</keyword>
<dbReference type="PANTHER" id="PTHR46539">
    <property type="entry name" value="E3 UBIQUITIN-PROTEIN LIGASE ATL42"/>
    <property type="match status" value="1"/>
</dbReference>
<feature type="transmembrane region" description="Helical" evidence="9">
    <location>
        <begin position="6"/>
        <end position="29"/>
    </location>
</feature>
<keyword evidence="11" id="KW-1185">Reference proteome</keyword>
<dbReference type="InterPro" id="IPR013083">
    <property type="entry name" value="Znf_RING/FYVE/PHD"/>
</dbReference>
<keyword evidence="3" id="KW-0479">Metal-binding</keyword>
<keyword evidence="2 9" id="KW-0812">Transmembrane</keyword>
<dbReference type="InterPro" id="IPR001841">
    <property type="entry name" value="Znf_RING"/>
</dbReference>
<protein>
    <submittedName>
        <fullName evidence="12">E3 ubiquitin-protein ligase ATL23</fullName>
    </submittedName>
</protein>
<dbReference type="Gene3D" id="3.30.40.10">
    <property type="entry name" value="Zinc/RING finger domain, C3HC4 (zinc finger)"/>
    <property type="match status" value="1"/>
</dbReference>
<evidence type="ECO:0000256" key="8">
    <source>
        <dbReference type="PROSITE-ProRule" id="PRU00175"/>
    </source>
</evidence>
<evidence type="ECO:0000313" key="12">
    <source>
        <dbReference type="RefSeq" id="XP_010918198.1"/>
    </source>
</evidence>
<dbReference type="InParanoid" id="A0A6I9R5Q8"/>
<dbReference type="KEGG" id="egu:105042611"/>
<keyword evidence="5" id="KW-0862">Zinc</keyword>
<evidence type="ECO:0000313" key="11">
    <source>
        <dbReference type="Proteomes" id="UP000504607"/>
    </source>
</evidence>
<evidence type="ECO:0000256" key="9">
    <source>
        <dbReference type="SAM" id="Phobius"/>
    </source>
</evidence>
<dbReference type="SMART" id="SM00184">
    <property type="entry name" value="RING"/>
    <property type="match status" value="1"/>
</dbReference>
<feature type="domain" description="RING-type" evidence="10">
    <location>
        <begin position="74"/>
        <end position="116"/>
    </location>
</feature>
<evidence type="ECO:0000256" key="1">
    <source>
        <dbReference type="ARBA" id="ARBA00004370"/>
    </source>
</evidence>
<dbReference type="SUPFAM" id="SSF57850">
    <property type="entry name" value="RING/U-box"/>
    <property type="match status" value="1"/>
</dbReference>
<evidence type="ECO:0000256" key="2">
    <source>
        <dbReference type="ARBA" id="ARBA00022692"/>
    </source>
</evidence>
<dbReference type="PROSITE" id="PS50089">
    <property type="entry name" value="ZF_RING_2"/>
    <property type="match status" value="1"/>
</dbReference>
<dbReference type="Pfam" id="PF13639">
    <property type="entry name" value="zf-RING_2"/>
    <property type="match status" value="1"/>
</dbReference>
<evidence type="ECO:0000256" key="6">
    <source>
        <dbReference type="ARBA" id="ARBA00022989"/>
    </source>
</evidence>
<evidence type="ECO:0000256" key="5">
    <source>
        <dbReference type="ARBA" id="ARBA00022833"/>
    </source>
</evidence>
<keyword evidence="6 9" id="KW-1133">Transmembrane helix</keyword>
<accession>A0A6I9R5Q8</accession>
<name>A0A6I9R5Q8_ELAGV</name>
<organism evidence="11 12">
    <name type="scientific">Elaeis guineensis var. tenera</name>
    <name type="common">Oil palm</name>
    <dbReference type="NCBI Taxonomy" id="51953"/>
    <lineage>
        <taxon>Eukaryota</taxon>
        <taxon>Viridiplantae</taxon>
        <taxon>Streptophyta</taxon>
        <taxon>Embryophyta</taxon>
        <taxon>Tracheophyta</taxon>
        <taxon>Spermatophyta</taxon>
        <taxon>Magnoliopsida</taxon>
        <taxon>Liliopsida</taxon>
        <taxon>Arecaceae</taxon>
        <taxon>Arecoideae</taxon>
        <taxon>Cocoseae</taxon>
        <taxon>Elaeidinae</taxon>
        <taxon>Elaeis</taxon>
    </lineage>
</organism>